<organism evidence="1 2">
    <name type="scientific">Dendrobium nobile</name>
    <name type="common">Orchid</name>
    <dbReference type="NCBI Taxonomy" id="94219"/>
    <lineage>
        <taxon>Eukaryota</taxon>
        <taxon>Viridiplantae</taxon>
        <taxon>Streptophyta</taxon>
        <taxon>Embryophyta</taxon>
        <taxon>Tracheophyta</taxon>
        <taxon>Spermatophyta</taxon>
        <taxon>Magnoliopsida</taxon>
        <taxon>Liliopsida</taxon>
        <taxon>Asparagales</taxon>
        <taxon>Orchidaceae</taxon>
        <taxon>Epidendroideae</taxon>
        <taxon>Malaxideae</taxon>
        <taxon>Dendrobiinae</taxon>
        <taxon>Dendrobium</taxon>
    </lineage>
</organism>
<accession>A0A8T3AFI1</accession>
<proteinExistence type="predicted"/>
<evidence type="ECO:0000313" key="2">
    <source>
        <dbReference type="Proteomes" id="UP000829196"/>
    </source>
</evidence>
<dbReference type="EMBL" id="JAGYWB010000017">
    <property type="protein sequence ID" value="KAI0494811.1"/>
    <property type="molecule type" value="Genomic_DNA"/>
</dbReference>
<dbReference type="SMR" id="A0A8T3AFI1"/>
<name>A0A8T3AFI1_DENNO</name>
<evidence type="ECO:0000313" key="1">
    <source>
        <dbReference type="EMBL" id="KAI0494811.1"/>
    </source>
</evidence>
<dbReference type="AlphaFoldDB" id="A0A8T3AFI1"/>
<gene>
    <name evidence="1" type="ORF">KFK09_024954</name>
</gene>
<keyword evidence="2" id="KW-1185">Reference proteome</keyword>
<protein>
    <submittedName>
        <fullName evidence="1">Uncharacterized protein</fullName>
    </submittedName>
</protein>
<reference evidence="1" key="1">
    <citation type="journal article" date="2022" name="Front. Genet.">
        <title>Chromosome-Scale Assembly of the Dendrobium nobile Genome Provides Insights Into the Molecular Mechanism of the Biosynthesis of the Medicinal Active Ingredient of Dendrobium.</title>
        <authorList>
            <person name="Xu Q."/>
            <person name="Niu S.-C."/>
            <person name="Li K.-L."/>
            <person name="Zheng P.-J."/>
            <person name="Zhang X.-J."/>
            <person name="Jia Y."/>
            <person name="Liu Y."/>
            <person name="Niu Y.-X."/>
            <person name="Yu L.-H."/>
            <person name="Chen D.-F."/>
            <person name="Zhang G.-Q."/>
        </authorList>
    </citation>
    <scope>NUCLEOTIDE SEQUENCE</scope>
    <source>
        <tissue evidence="1">Leaf</tissue>
    </source>
</reference>
<comment type="caution">
    <text evidence="1">The sequence shown here is derived from an EMBL/GenBank/DDBJ whole genome shotgun (WGS) entry which is preliminary data.</text>
</comment>
<sequence length="62" mass="7242">MLSSINARQSIDEIKEIVQYNKSDQINKTEIDKTVNPYVNTVNMHFNTIILDKYKQLAMLLL</sequence>
<dbReference type="Proteomes" id="UP000829196">
    <property type="component" value="Unassembled WGS sequence"/>
</dbReference>